<comment type="caution">
    <text evidence="3">The sequence shown here is derived from an EMBL/GenBank/DDBJ whole genome shotgun (WGS) entry which is preliminary data.</text>
</comment>
<gene>
    <name evidence="3" type="ORF">ACFFQA_22255</name>
</gene>
<keyword evidence="4" id="KW-1185">Reference proteome</keyword>
<organism evidence="3 4">
    <name type="scientific">Allokutzneria oryzae</name>
    <dbReference type="NCBI Taxonomy" id="1378989"/>
    <lineage>
        <taxon>Bacteria</taxon>
        <taxon>Bacillati</taxon>
        <taxon>Actinomycetota</taxon>
        <taxon>Actinomycetes</taxon>
        <taxon>Pseudonocardiales</taxon>
        <taxon>Pseudonocardiaceae</taxon>
        <taxon>Allokutzneria</taxon>
    </lineage>
</organism>
<name>A0ABV6A0K2_9PSEU</name>
<proteinExistence type="predicted"/>
<keyword evidence="1" id="KW-0143">Chaperone</keyword>
<evidence type="ECO:0000256" key="1">
    <source>
        <dbReference type="ARBA" id="ARBA00023186"/>
    </source>
</evidence>
<dbReference type="InterPro" id="IPR009012">
    <property type="entry name" value="GrpE_head"/>
</dbReference>
<sequence>MLGHEGTDSGVEPSETVMGSLVNPDDVVLDTAEDDTRRKLVQLCLYALDRARSAGVADRIEEGLAGVGVVAVRPDGQRFDPAHHEAGGTLPTDDPNLDGVVAETEVVGFTDNGRWLRPPIVTVYTRRSGASEA</sequence>
<dbReference type="InterPro" id="IPR000740">
    <property type="entry name" value="GrpE"/>
</dbReference>
<dbReference type="Gene3D" id="2.30.22.10">
    <property type="entry name" value="Head domain of nucleotide exchange factor GrpE"/>
    <property type="match status" value="1"/>
</dbReference>
<dbReference type="Proteomes" id="UP001589693">
    <property type="component" value="Unassembled WGS sequence"/>
</dbReference>
<evidence type="ECO:0000313" key="4">
    <source>
        <dbReference type="Proteomes" id="UP001589693"/>
    </source>
</evidence>
<evidence type="ECO:0000313" key="3">
    <source>
        <dbReference type="EMBL" id="MFB9906665.1"/>
    </source>
</evidence>
<reference evidence="3 4" key="1">
    <citation type="submission" date="2024-09" db="EMBL/GenBank/DDBJ databases">
        <authorList>
            <person name="Sun Q."/>
            <person name="Mori K."/>
        </authorList>
    </citation>
    <scope>NUCLEOTIDE SEQUENCE [LARGE SCALE GENOMIC DNA]</scope>
    <source>
        <strain evidence="3 4">TBRC 7907</strain>
    </source>
</reference>
<evidence type="ECO:0000256" key="2">
    <source>
        <dbReference type="SAM" id="MobiDB-lite"/>
    </source>
</evidence>
<dbReference type="RefSeq" id="WP_377855351.1">
    <property type="nucleotide sequence ID" value="NZ_JBHLZU010000018.1"/>
</dbReference>
<feature type="region of interest" description="Disordered" evidence="2">
    <location>
        <begin position="78"/>
        <end position="97"/>
    </location>
</feature>
<protein>
    <submittedName>
        <fullName evidence="3">Nucleotide exchange factor GrpE</fullName>
    </submittedName>
</protein>
<accession>A0ABV6A0K2</accession>
<dbReference type="Pfam" id="PF01025">
    <property type="entry name" value="GrpE"/>
    <property type="match status" value="1"/>
</dbReference>
<dbReference type="EMBL" id="JBHLZU010000018">
    <property type="protein sequence ID" value="MFB9906665.1"/>
    <property type="molecule type" value="Genomic_DNA"/>
</dbReference>
<dbReference type="SUPFAM" id="SSF51064">
    <property type="entry name" value="Head domain of nucleotide exchange factor GrpE"/>
    <property type="match status" value="1"/>
</dbReference>